<sequence length="2386" mass="269030">MQQTIAQHWPLTGAQTGIWYAQQLEPANPIYNTAEYVDIRGPLHIDYFEEAIRKTMREADALQMQFADEGDGPIQTIRSERKVPFRLMDLSNEQNPCEQAYRWMKEDVATAIDLSKEALFKQVLFKLEEDHYYWYQKIHHIAIDAYGFTLLNQSVVNHYQSLLNGKADDEQERKGSTFESVVEEDQAYRQSEKFEDDRLFWIDQFADEPEVVSLTEETSMLPKTVGQCTDYLDRTAFELLKKKAQQYRFHWSEVMMASVALYVHRLTGSDDVVLSVPMMNRMGSKSINVPSMVMNILPLRVTVQSDQSFLALLHQIRAAMQQVQQHQYYRHEDLRRDLNKVGDQSRLFGPQVNIMPFTYDWHFGEVKGVTHKLATGPVDDLSVNVYDQQDEQGIRIDLDYNPDIYKQTDVALHVQRMVKNIKDLAYQNFEDSIGRYHLLLEEELDRVLEKWNDTPLVVPMISVVSAFREQRSRTPEATALVFRDKSYTYAAVDEKVNQLSHVLDHRGVKKGDVIAVSMPRSEDMVIAMLAVMNIGAVYVPIDPSYPSDRIGYVLRDASPIYAITYQEIQNVFQSNDVPCLVLDNSLVQKEMQSYRGQHFPETDVTWDDPVYMIYTSGSTGNPKGVMVTHGGITNFLFAMRQKFLLTGQDRLMAVTTIAFDISVLELFLPLLSGATCIVVEKKTIQDPRKLTEKMKDQAVTIMQATPTLWQSIVAENADALHGVEVLVGGEALPQTLAQSLHQQGCKITNLYGPTETTIWSTAMMFEQEVEETPSIGKPILNTQIYILDDSLQPVPPGVMGNMYIAGNGLAAGYNRRTALTAERFVANPFDGAGERMYCTGDRALWNPDGTLHYGGRVDDQVKVRGFRIEPGEIESILAKHNQVYQAKVIVREDRPGDKRLVAYVTAPSESISAELHELAYEYLPEYMVPSAIVVLDAFPLTPNGKINKKALPAPQQVSTSHDREPRTPQEKHLTELFAEVLDLPHVGVHDHFFYLGGHSLLAGRLINRIRDEFEVEISIGKLFEAPTVAGLVHQLNVGGKVKPSIEKREKPDEIGLSFAQKRLWFLHQLEGASPTYNIPMVIELQGNLDLTAMHQALCDVVDRHPPLRTIFKEHDGEPFQSIIEAEQVIPALPIEKVKPEHIEQVLEDAVQYSFHLSEEPSCQIRLFDQGNGRYTLLVLIHHMVGDGWSLYPFTQDLQEAYKARLLQERPAWEELPIDYADYVMWQKDLISEEQGKNSFIAEQIQYWEQELADLPDQLELPTDYPRPAASTHQGGTFAFTLHPSLHQRLEQVAKENEVSLFMVLQAGVSALLTRIGAGEDIPLGSPVAGRNEQSLTDLVGLFINTLVLRTDTSNDPSFRELLARVRSVNISAYENQELPFERLVEVLNPVRSKAKHPLFQVMLILQNTPEASLDLPELDSNVSIRSVGTSKFDLTFEFTEHGRDEGEGLQGLVEYSTELFKRDTIERLVDQLLRFLDHAAAEADQTISQIDMLGEQQKAKMLDLGSPEQMEIAEETVIAAFEKQVQKYPDQLALSYEDIVLTYEELNKRVNGLSHLMIDKGVGPGQFVALAMSRSVDMVVGLLAILKTGAAYVPLDPNYPAARIRYMKEDAQPVCILTTSAHIEAVKDKDGEELIVLDEPAVVKALEQQNDTNPTDRDRSRPVTPMDPAYVIYTSGSTGNPKGVVIPHQNVIRLFGSTDHWFNFDHQDVWTLFHSYAFDFSVWEIWGALLNGGRLVIVPYDVSRSPEAFLELLVKENVTVLNQTPSAFYQLMQADRDNQEIGQSLSLRYIIFGGEAIEAGRLKEWYDRHANDAPKLINMYGITETTVHVSYIEFDQRIVDIRANSVIGQNIPDLGVYVLDNWLQPVPSGVIGEMYVSGDGQALGYLGRQDLTADRFVANPFEPNGARMYRTGDLAKWRDDGSLDYIGRADHQVKIRGFRIELGEIETALSKHQDVNQVAVLVREDKPGDQRLVAYLQINEDKKLETAEWKAYLDSRLPDYMVPSAFVHVEEWPLTPNGKLDKKALPAPQFSGSVSDRTPRTPTEELLCQLFKDVLGLSHVGIDDGFFDLGGHSLLAVKLMSNIKQSFGKDITIASLFEAPTVAGLAEKMEDGESANALDILLPLRKNGTKPAVFCVHPAGGLSWCYAGLMQALGKDYPIYGLQARGIAEERGWPSSIQDMAKDYVAHIKTVQEHGPYHLVGWSLGGNVIHAMANELQRQGEEVGLVVMLDAYPSLYLPIKAAPDDDEALVALLALGGYDPESLREEKVTFENVSELLQEDGSALASLDHETLMNLKDTYVNSVSILKDYQPEPYRGDLLFFRSTIIPEWFDPIYTDTWKPYVTGDIEEYEVACRHKDMCQPAPLAEIGAQILKSLHEGERKHEESI</sequence>
<evidence type="ECO:0000256" key="3">
    <source>
        <dbReference type="ARBA" id="ARBA00022450"/>
    </source>
</evidence>
<dbReference type="RefSeq" id="WP_244719539.1">
    <property type="nucleotide sequence ID" value="NZ_CP095072.1"/>
</dbReference>
<dbReference type="PROSITE" id="PS00455">
    <property type="entry name" value="AMP_BINDING"/>
    <property type="match status" value="2"/>
</dbReference>
<keyword evidence="4" id="KW-0597">Phosphoprotein</keyword>
<reference evidence="6 7" key="1">
    <citation type="submission" date="2022-04" db="EMBL/GenBank/DDBJ databases">
        <title>Gracilibacillus sp. isolated from saltern.</title>
        <authorList>
            <person name="Won M."/>
            <person name="Lee C.-M."/>
            <person name="Woen H.-Y."/>
            <person name="Kwon S.-W."/>
        </authorList>
    </citation>
    <scope>NUCLEOTIDE SEQUENCE [LARGE SCALE GENOMIC DNA]</scope>
    <source>
        <strain evidence="6 7">SSWR10-1</strain>
    </source>
</reference>
<dbReference type="Gene3D" id="3.30.300.30">
    <property type="match status" value="2"/>
</dbReference>
<comment type="cofactor">
    <cofactor evidence="1">
        <name>pantetheine 4'-phosphate</name>
        <dbReference type="ChEBI" id="CHEBI:47942"/>
    </cofactor>
</comment>
<dbReference type="Gene3D" id="3.40.50.1820">
    <property type="entry name" value="alpha/beta hydrolase"/>
    <property type="match status" value="1"/>
</dbReference>
<organism evidence="6 7">
    <name type="scientific">Gracilibacillus caseinilyticus</name>
    <dbReference type="NCBI Taxonomy" id="2932256"/>
    <lineage>
        <taxon>Bacteria</taxon>
        <taxon>Bacillati</taxon>
        <taxon>Bacillota</taxon>
        <taxon>Bacilli</taxon>
        <taxon>Bacillales</taxon>
        <taxon>Bacillaceae</taxon>
        <taxon>Gracilibacillus</taxon>
    </lineage>
</organism>
<dbReference type="Gene3D" id="3.30.559.30">
    <property type="entry name" value="Nonribosomal peptide synthetase, condensation domain"/>
    <property type="match status" value="2"/>
</dbReference>
<feature type="domain" description="Carrier" evidence="5">
    <location>
        <begin position="2038"/>
        <end position="2113"/>
    </location>
</feature>
<evidence type="ECO:0000256" key="1">
    <source>
        <dbReference type="ARBA" id="ARBA00001957"/>
    </source>
</evidence>
<keyword evidence="3" id="KW-0596">Phosphopantetheine</keyword>
<evidence type="ECO:0000256" key="2">
    <source>
        <dbReference type="ARBA" id="ARBA00006432"/>
    </source>
</evidence>
<dbReference type="NCBIfam" id="TIGR01733">
    <property type="entry name" value="AA-adenyl-dom"/>
    <property type="match status" value="2"/>
</dbReference>
<accession>A0ABY4EW75</accession>
<proteinExistence type="inferred from homology"/>
<evidence type="ECO:0000256" key="4">
    <source>
        <dbReference type="ARBA" id="ARBA00022553"/>
    </source>
</evidence>
<dbReference type="Pfam" id="PF13193">
    <property type="entry name" value="AMP-binding_C"/>
    <property type="match status" value="2"/>
</dbReference>
<evidence type="ECO:0000313" key="7">
    <source>
        <dbReference type="Proteomes" id="UP000831782"/>
    </source>
</evidence>
<dbReference type="InterPro" id="IPR020845">
    <property type="entry name" value="AMP-binding_CS"/>
</dbReference>
<dbReference type="Gene3D" id="3.30.559.10">
    <property type="entry name" value="Chloramphenicol acetyltransferase-like domain"/>
    <property type="match status" value="2"/>
</dbReference>
<dbReference type="SUPFAM" id="SSF47336">
    <property type="entry name" value="ACP-like"/>
    <property type="match status" value="2"/>
</dbReference>
<dbReference type="Pfam" id="PF00975">
    <property type="entry name" value="Thioesterase"/>
    <property type="match status" value="1"/>
</dbReference>
<dbReference type="EMBL" id="CP095072">
    <property type="protein sequence ID" value="UOQ48667.1"/>
    <property type="molecule type" value="Genomic_DNA"/>
</dbReference>
<dbReference type="Pfam" id="PF00668">
    <property type="entry name" value="Condensation"/>
    <property type="match status" value="2"/>
</dbReference>
<dbReference type="PROSITE" id="PS50075">
    <property type="entry name" value="CARRIER"/>
    <property type="match status" value="2"/>
</dbReference>
<dbReference type="InterPro" id="IPR000873">
    <property type="entry name" value="AMP-dep_synth/lig_dom"/>
</dbReference>
<dbReference type="CDD" id="cd19538">
    <property type="entry name" value="LCL_NRPS"/>
    <property type="match status" value="1"/>
</dbReference>
<dbReference type="InterPro" id="IPR020806">
    <property type="entry name" value="PKS_PP-bd"/>
</dbReference>
<dbReference type="InterPro" id="IPR045851">
    <property type="entry name" value="AMP-bd_C_sf"/>
</dbReference>
<name>A0ABY4EW75_9BACI</name>
<dbReference type="PANTHER" id="PTHR45527:SF14">
    <property type="entry name" value="PLIPASTATIN SYNTHASE SUBUNIT B"/>
    <property type="match status" value="1"/>
</dbReference>
<dbReference type="InterPro" id="IPR036736">
    <property type="entry name" value="ACP-like_sf"/>
</dbReference>
<dbReference type="InterPro" id="IPR023213">
    <property type="entry name" value="CAT-like_dom_sf"/>
</dbReference>
<dbReference type="InterPro" id="IPR009081">
    <property type="entry name" value="PP-bd_ACP"/>
</dbReference>
<dbReference type="SMART" id="SM00823">
    <property type="entry name" value="PKS_PP"/>
    <property type="match status" value="2"/>
</dbReference>
<dbReference type="NCBIfam" id="NF003417">
    <property type="entry name" value="PRK04813.1"/>
    <property type="match status" value="2"/>
</dbReference>
<dbReference type="Gene3D" id="1.10.1200.10">
    <property type="entry name" value="ACP-like"/>
    <property type="match status" value="1"/>
</dbReference>
<dbReference type="InterPro" id="IPR029058">
    <property type="entry name" value="AB_hydrolase_fold"/>
</dbReference>
<evidence type="ECO:0000313" key="6">
    <source>
        <dbReference type="EMBL" id="UOQ48667.1"/>
    </source>
</evidence>
<dbReference type="Pfam" id="PF00501">
    <property type="entry name" value="AMP-binding"/>
    <property type="match status" value="2"/>
</dbReference>
<evidence type="ECO:0000259" key="5">
    <source>
        <dbReference type="PROSITE" id="PS50075"/>
    </source>
</evidence>
<dbReference type="CDD" id="cd17643">
    <property type="entry name" value="A_NRPS_Cytc1-like"/>
    <property type="match status" value="1"/>
</dbReference>
<dbReference type="Gene3D" id="3.40.50.12780">
    <property type="entry name" value="N-terminal domain of ligase-like"/>
    <property type="match status" value="1"/>
</dbReference>
<dbReference type="InterPro" id="IPR001031">
    <property type="entry name" value="Thioesterase"/>
</dbReference>
<dbReference type="InterPro" id="IPR042099">
    <property type="entry name" value="ANL_N_sf"/>
</dbReference>
<dbReference type="SUPFAM" id="SSF53474">
    <property type="entry name" value="alpha/beta-Hydrolases"/>
    <property type="match status" value="1"/>
</dbReference>
<comment type="similarity">
    <text evidence="2">Belongs to the ATP-dependent AMP-binding enzyme family.</text>
</comment>
<dbReference type="InterPro" id="IPR025110">
    <property type="entry name" value="AMP-bd_C"/>
</dbReference>
<dbReference type="InterPro" id="IPR001242">
    <property type="entry name" value="Condensation_dom"/>
</dbReference>
<dbReference type="CDD" id="cd12116">
    <property type="entry name" value="A_NRPS_Ta1_like"/>
    <property type="match status" value="1"/>
</dbReference>
<dbReference type="SUPFAM" id="SSF52777">
    <property type="entry name" value="CoA-dependent acyltransferases"/>
    <property type="match status" value="4"/>
</dbReference>
<keyword evidence="7" id="KW-1185">Reference proteome</keyword>
<dbReference type="PANTHER" id="PTHR45527">
    <property type="entry name" value="NONRIBOSOMAL PEPTIDE SYNTHETASE"/>
    <property type="match status" value="1"/>
</dbReference>
<feature type="domain" description="Carrier" evidence="5">
    <location>
        <begin position="964"/>
        <end position="1039"/>
    </location>
</feature>
<dbReference type="Gene3D" id="3.40.50.980">
    <property type="match status" value="2"/>
</dbReference>
<dbReference type="InterPro" id="IPR010071">
    <property type="entry name" value="AA_adenyl_dom"/>
</dbReference>
<dbReference type="Proteomes" id="UP000831782">
    <property type="component" value="Chromosome"/>
</dbReference>
<dbReference type="SUPFAM" id="SSF56801">
    <property type="entry name" value="Acetyl-CoA synthetase-like"/>
    <property type="match status" value="2"/>
</dbReference>
<gene>
    <name evidence="6" type="ORF">MUN88_00445</name>
</gene>
<dbReference type="Gene3D" id="2.30.38.10">
    <property type="entry name" value="Luciferase, Domain 3"/>
    <property type="match status" value="1"/>
</dbReference>
<protein>
    <submittedName>
        <fullName evidence="6">Amino acid adenylation domain-containing protein</fullName>
    </submittedName>
</protein>
<dbReference type="Pfam" id="PF00550">
    <property type="entry name" value="PP-binding"/>
    <property type="match status" value="2"/>
</dbReference>